<proteinExistence type="predicted"/>
<evidence type="ECO:0000313" key="2">
    <source>
        <dbReference type="EMBL" id="RMJ05625.1"/>
    </source>
</evidence>
<dbReference type="GO" id="GO:0016301">
    <property type="term" value="F:kinase activity"/>
    <property type="evidence" value="ECO:0007669"/>
    <property type="project" value="UniProtKB-KW"/>
</dbReference>
<dbReference type="EMBL" id="QMDL01000001">
    <property type="protein sequence ID" value="RMJ05625.1"/>
    <property type="molecule type" value="Genomic_DNA"/>
</dbReference>
<keyword evidence="3" id="KW-1185">Reference proteome</keyword>
<dbReference type="Pfam" id="PF13581">
    <property type="entry name" value="HATPase_c_2"/>
    <property type="match status" value="1"/>
</dbReference>
<dbReference type="CDD" id="cd16936">
    <property type="entry name" value="HATPase_RsbW-like"/>
    <property type="match status" value="1"/>
</dbReference>
<dbReference type="Gene3D" id="3.30.565.10">
    <property type="entry name" value="Histidine kinase-like ATPase, C-terminal domain"/>
    <property type="match status" value="1"/>
</dbReference>
<sequence>MKLQVRANEPVSNVLTAVAQEALLQGVADTLVHDLKVVVDEIHANLRMHVAADNPELNWTLVVEVGVECLELVVEYPGPYFDSTNTKPMSGDALGSRADGGMGLHLISALSDEFHYNYQDGINTMIVRWSLKRDSKENLLCR</sequence>
<dbReference type="InterPro" id="IPR003594">
    <property type="entry name" value="HATPase_dom"/>
</dbReference>
<protein>
    <submittedName>
        <fullName evidence="2">Serine-protein kinase RsbW</fullName>
    </submittedName>
</protein>
<keyword evidence="2" id="KW-0808">Transferase</keyword>
<comment type="caution">
    <text evidence="2">The sequence shown here is derived from an EMBL/GenBank/DDBJ whole genome shotgun (WGS) entry which is preliminary data.</text>
</comment>
<gene>
    <name evidence="2" type="ORF">DOQ08_00295</name>
</gene>
<name>A0A3M2RL39_9GAMM</name>
<dbReference type="Proteomes" id="UP000265903">
    <property type="component" value="Unassembled WGS sequence"/>
</dbReference>
<evidence type="ECO:0000313" key="3">
    <source>
        <dbReference type="Proteomes" id="UP000265903"/>
    </source>
</evidence>
<dbReference type="RefSeq" id="WP_114333131.1">
    <property type="nucleotide sequence ID" value="NZ_QMDL01000001.1"/>
</dbReference>
<reference evidence="2 3" key="1">
    <citation type="submission" date="2018-08" db="EMBL/GenBank/DDBJ databases">
        <title>Whole Genome Sequence of the Moderate Halophilic Marine Bacterium Marinobacter litoralis Sw-45.</title>
        <authorList>
            <person name="Musa H."/>
        </authorList>
    </citation>
    <scope>NUCLEOTIDE SEQUENCE [LARGE SCALE GENOMIC DNA]</scope>
    <source>
        <strain evidence="2 3">Sw-45</strain>
    </source>
</reference>
<dbReference type="InterPro" id="IPR036890">
    <property type="entry name" value="HATPase_C_sf"/>
</dbReference>
<feature type="domain" description="Histidine kinase/HSP90-like ATPase" evidence="1">
    <location>
        <begin position="11"/>
        <end position="129"/>
    </location>
</feature>
<accession>A0A3M2RL39</accession>
<organism evidence="2 3">
    <name type="scientific">Marinobacter litoralis</name>
    <dbReference type="NCBI Taxonomy" id="187981"/>
    <lineage>
        <taxon>Bacteria</taxon>
        <taxon>Pseudomonadati</taxon>
        <taxon>Pseudomonadota</taxon>
        <taxon>Gammaproteobacteria</taxon>
        <taxon>Pseudomonadales</taxon>
        <taxon>Marinobacteraceae</taxon>
        <taxon>Marinobacter</taxon>
    </lineage>
</organism>
<dbReference type="AlphaFoldDB" id="A0A3M2RL39"/>
<keyword evidence="2" id="KW-0418">Kinase</keyword>
<dbReference type="OrthoDB" id="9792240at2"/>
<evidence type="ECO:0000259" key="1">
    <source>
        <dbReference type="Pfam" id="PF13581"/>
    </source>
</evidence>